<keyword evidence="3" id="KW-1185">Reference proteome</keyword>
<evidence type="ECO:0000313" key="2">
    <source>
        <dbReference type="EMBL" id="TCJ17143.1"/>
    </source>
</evidence>
<evidence type="ECO:0000259" key="1">
    <source>
        <dbReference type="PROSITE" id="PS50042"/>
    </source>
</evidence>
<accession>A0A4R1BIM7</accession>
<reference evidence="2 3" key="1">
    <citation type="submission" date="2019-03" db="EMBL/GenBank/DDBJ databases">
        <title>Genome sequence of Thiobacillaceae bacterium LSR1, a sulfur-oxidizing bacterium isolated from freshwater sediment.</title>
        <authorList>
            <person name="Li S."/>
        </authorList>
    </citation>
    <scope>NUCLEOTIDE SEQUENCE [LARGE SCALE GENOMIC DNA]</scope>
    <source>
        <strain evidence="2 3">LSR1</strain>
    </source>
</reference>
<dbReference type="EMBL" id="SJZB01000014">
    <property type="protein sequence ID" value="TCJ17143.1"/>
    <property type="molecule type" value="Genomic_DNA"/>
</dbReference>
<name>A0A4R1BIM7_9PROT</name>
<dbReference type="PANTHER" id="PTHR23011:SF28">
    <property type="entry name" value="CYCLIC NUCLEOTIDE-BINDING DOMAIN CONTAINING PROTEIN"/>
    <property type="match status" value="1"/>
</dbReference>
<dbReference type="RefSeq" id="WP_131445026.1">
    <property type="nucleotide sequence ID" value="NZ_SJZB01000014.1"/>
</dbReference>
<dbReference type="OrthoDB" id="9782072at2"/>
<sequence length="335" mass="38040">MASVFQDLHDDEVAKIRLLGEQVTVKANEPVFREGDEADFLYFVHTGSVSLFIEKFNTRIEIQRAGSGDWFGEMALYSGGRRTASAATVEDTAFLRVGKEAFRGLLASDPAIEVKIRELVDRRNEKLVLDEKMVSIGGAQGRDMHIGIKGDPSLRESAMERARYESVVDRFLPELVTCFEDLLLNRTVHRILVGFNNGEIRLSTLLDPFAEEFHPAMRLLDGSYVERHFPKIDYASKTAMIRRRYRDIGDDAFFAGLPTHLQHGFSHYFEKWQPVPAEEVAKTIKQLPLLRSIPNFYIRSVTIGILKDAIHMQFNCDGTHIVSAAGYARFLRENL</sequence>
<gene>
    <name evidence="2" type="ORF">EZJ19_04120</name>
</gene>
<dbReference type="AlphaFoldDB" id="A0A4R1BIM7"/>
<dbReference type="CDD" id="cd00038">
    <property type="entry name" value="CAP_ED"/>
    <property type="match status" value="1"/>
</dbReference>
<dbReference type="InterPro" id="IPR014710">
    <property type="entry name" value="RmlC-like_jellyroll"/>
</dbReference>
<proteinExistence type="predicted"/>
<comment type="caution">
    <text evidence="2">The sequence shown here is derived from an EMBL/GenBank/DDBJ whole genome shotgun (WGS) entry which is preliminary data.</text>
</comment>
<evidence type="ECO:0000313" key="3">
    <source>
        <dbReference type="Proteomes" id="UP000295443"/>
    </source>
</evidence>
<dbReference type="PROSITE" id="PS50042">
    <property type="entry name" value="CNMP_BINDING_3"/>
    <property type="match status" value="1"/>
</dbReference>
<dbReference type="InterPro" id="IPR018490">
    <property type="entry name" value="cNMP-bd_dom_sf"/>
</dbReference>
<organism evidence="2 3">
    <name type="scientific">Parasulfuritortus cantonensis</name>
    <dbReference type="NCBI Taxonomy" id="2528202"/>
    <lineage>
        <taxon>Bacteria</taxon>
        <taxon>Pseudomonadati</taxon>
        <taxon>Pseudomonadota</taxon>
        <taxon>Betaproteobacteria</taxon>
        <taxon>Nitrosomonadales</taxon>
        <taxon>Thiobacillaceae</taxon>
        <taxon>Parasulfuritortus</taxon>
    </lineage>
</organism>
<dbReference type="SUPFAM" id="SSF51206">
    <property type="entry name" value="cAMP-binding domain-like"/>
    <property type="match status" value="1"/>
</dbReference>
<dbReference type="PANTHER" id="PTHR23011">
    <property type="entry name" value="CYCLIC NUCLEOTIDE-BINDING DOMAIN CONTAINING PROTEIN"/>
    <property type="match status" value="1"/>
</dbReference>
<dbReference type="Proteomes" id="UP000295443">
    <property type="component" value="Unassembled WGS sequence"/>
</dbReference>
<feature type="domain" description="Cyclic nucleotide-binding" evidence="1">
    <location>
        <begin position="4"/>
        <end position="123"/>
    </location>
</feature>
<dbReference type="InterPro" id="IPR000595">
    <property type="entry name" value="cNMP-bd_dom"/>
</dbReference>
<dbReference type="Pfam" id="PF00027">
    <property type="entry name" value="cNMP_binding"/>
    <property type="match status" value="1"/>
</dbReference>
<dbReference type="InterPro" id="IPR018488">
    <property type="entry name" value="cNMP-bd_CS"/>
</dbReference>
<protein>
    <submittedName>
        <fullName evidence="2">Cyclic nucleotide-binding domain-containing protein</fullName>
    </submittedName>
</protein>
<dbReference type="PROSITE" id="PS00889">
    <property type="entry name" value="CNMP_BINDING_2"/>
    <property type="match status" value="1"/>
</dbReference>
<dbReference type="SMART" id="SM00100">
    <property type="entry name" value="cNMP"/>
    <property type="match status" value="1"/>
</dbReference>
<dbReference type="Gene3D" id="2.60.120.10">
    <property type="entry name" value="Jelly Rolls"/>
    <property type="match status" value="1"/>
</dbReference>